<accession>A0A9J6FPI9</accession>
<comment type="subcellular location">
    <subcellularLocation>
        <location evidence="2">Nucleus</location>
    </subcellularLocation>
</comment>
<comment type="similarity">
    <text evidence="3">Belongs to the HARBI1 family.</text>
</comment>
<feature type="domain" description="DDE Tnp4" evidence="8">
    <location>
        <begin position="182"/>
        <end position="333"/>
    </location>
</feature>
<evidence type="ECO:0000256" key="4">
    <source>
        <dbReference type="ARBA" id="ARBA00022722"/>
    </source>
</evidence>
<dbReference type="PANTHER" id="PTHR22930">
    <property type="match status" value="1"/>
</dbReference>
<keyword evidence="5" id="KW-0479">Metal-binding</keyword>
<evidence type="ECO:0000256" key="5">
    <source>
        <dbReference type="ARBA" id="ARBA00022723"/>
    </source>
</evidence>
<protein>
    <recommendedName>
        <fullName evidence="8">DDE Tnp4 domain-containing protein</fullName>
    </recommendedName>
</protein>
<evidence type="ECO:0000256" key="2">
    <source>
        <dbReference type="ARBA" id="ARBA00004123"/>
    </source>
</evidence>
<dbReference type="InterPro" id="IPR027806">
    <property type="entry name" value="HARBI1_dom"/>
</dbReference>
<proteinExistence type="inferred from homology"/>
<dbReference type="InterPro" id="IPR045249">
    <property type="entry name" value="HARBI1-like"/>
</dbReference>
<evidence type="ECO:0000256" key="6">
    <source>
        <dbReference type="ARBA" id="ARBA00022801"/>
    </source>
</evidence>
<dbReference type="AlphaFoldDB" id="A0A9J6FPI9"/>
<dbReference type="VEuPathDB" id="VectorBase:HLOH_057309"/>
<comment type="cofactor">
    <cofactor evidence="1">
        <name>a divalent metal cation</name>
        <dbReference type="ChEBI" id="CHEBI:60240"/>
    </cofactor>
</comment>
<dbReference type="GO" id="GO:0005634">
    <property type="term" value="C:nucleus"/>
    <property type="evidence" value="ECO:0007669"/>
    <property type="project" value="UniProtKB-SubCell"/>
</dbReference>
<evidence type="ECO:0000256" key="1">
    <source>
        <dbReference type="ARBA" id="ARBA00001968"/>
    </source>
</evidence>
<evidence type="ECO:0000256" key="3">
    <source>
        <dbReference type="ARBA" id="ARBA00006958"/>
    </source>
</evidence>
<keyword evidence="4" id="KW-0540">Nuclease</keyword>
<sequence>MDAVRALAAELLDHSSSSDEESGSETTMLMHELSLLLYRVQRNRVPLYVETVVPRYMDFEFQRLFRLPRDAARHPIERFEASPFYPKAVHGRPRMSAEKTFLIGLRYLATQMTMNHIADKFDVAESSVQNSLNRLLDFLFSISEEVIRWPTETERERSFQAFRTMAKTKSGKQGLPNVIGCIDGCHIEIPKPAVSEHSYYNRKKYHSVLLQGICNEQKQFIDVFAGCPGSAHDARVLKKSFFYEDAAAKCEGGYLLIDSAYPLLPWLLPPYKVQTRGLAEHEEDFNRLHSQKRVTIEGAFGLLKNRFRRLSYVDELSIKQAVLIIIGSCVLHNLCIRTSDDDNSRAAQSKAGCSSSDDDSDLQPCAGYLRDEIALSL</sequence>
<dbReference type="EMBL" id="JABSTR010000002">
    <property type="protein sequence ID" value="KAH9364185.1"/>
    <property type="molecule type" value="Genomic_DNA"/>
</dbReference>
<dbReference type="OMA" id="NALFPHN"/>
<dbReference type="GO" id="GO:0016787">
    <property type="term" value="F:hydrolase activity"/>
    <property type="evidence" value="ECO:0007669"/>
    <property type="project" value="UniProtKB-KW"/>
</dbReference>
<organism evidence="9 10">
    <name type="scientific">Haemaphysalis longicornis</name>
    <name type="common">Bush tick</name>
    <dbReference type="NCBI Taxonomy" id="44386"/>
    <lineage>
        <taxon>Eukaryota</taxon>
        <taxon>Metazoa</taxon>
        <taxon>Ecdysozoa</taxon>
        <taxon>Arthropoda</taxon>
        <taxon>Chelicerata</taxon>
        <taxon>Arachnida</taxon>
        <taxon>Acari</taxon>
        <taxon>Parasitiformes</taxon>
        <taxon>Ixodida</taxon>
        <taxon>Ixodoidea</taxon>
        <taxon>Ixodidae</taxon>
        <taxon>Haemaphysalinae</taxon>
        <taxon>Haemaphysalis</taxon>
    </lineage>
</organism>
<evidence type="ECO:0000313" key="9">
    <source>
        <dbReference type="EMBL" id="KAH9364185.1"/>
    </source>
</evidence>
<evidence type="ECO:0000256" key="7">
    <source>
        <dbReference type="ARBA" id="ARBA00023242"/>
    </source>
</evidence>
<evidence type="ECO:0000313" key="10">
    <source>
        <dbReference type="Proteomes" id="UP000821853"/>
    </source>
</evidence>
<keyword evidence="10" id="KW-1185">Reference proteome</keyword>
<keyword evidence="7" id="KW-0539">Nucleus</keyword>
<name>A0A9J6FPI9_HAELO</name>
<reference evidence="9 10" key="1">
    <citation type="journal article" date="2020" name="Cell">
        <title>Large-Scale Comparative Analyses of Tick Genomes Elucidate Their Genetic Diversity and Vector Capacities.</title>
        <authorList>
            <consortium name="Tick Genome and Microbiome Consortium (TIGMIC)"/>
            <person name="Jia N."/>
            <person name="Wang J."/>
            <person name="Shi W."/>
            <person name="Du L."/>
            <person name="Sun Y."/>
            <person name="Zhan W."/>
            <person name="Jiang J.F."/>
            <person name="Wang Q."/>
            <person name="Zhang B."/>
            <person name="Ji P."/>
            <person name="Bell-Sakyi L."/>
            <person name="Cui X.M."/>
            <person name="Yuan T.T."/>
            <person name="Jiang B.G."/>
            <person name="Yang W.F."/>
            <person name="Lam T.T."/>
            <person name="Chang Q.C."/>
            <person name="Ding S.J."/>
            <person name="Wang X.J."/>
            <person name="Zhu J.G."/>
            <person name="Ruan X.D."/>
            <person name="Zhao L."/>
            <person name="Wei J.T."/>
            <person name="Ye R.Z."/>
            <person name="Que T.C."/>
            <person name="Du C.H."/>
            <person name="Zhou Y.H."/>
            <person name="Cheng J.X."/>
            <person name="Dai P.F."/>
            <person name="Guo W.B."/>
            <person name="Han X.H."/>
            <person name="Huang E.J."/>
            <person name="Li L.F."/>
            <person name="Wei W."/>
            <person name="Gao Y.C."/>
            <person name="Liu J.Z."/>
            <person name="Shao H.Z."/>
            <person name="Wang X."/>
            <person name="Wang C.C."/>
            <person name="Yang T.C."/>
            <person name="Huo Q.B."/>
            <person name="Li W."/>
            <person name="Chen H.Y."/>
            <person name="Chen S.E."/>
            <person name="Zhou L.G."/>
            <person name="Ni X.B."/>
            <person name="Tian J.H."/>
            <person name="Sheng Y."/>
            <person name="Liu T."/>
            <person name="Pan Y.S."/>
            <person name="Xia L.Y."/>
            <person name="Li J."/>
            <person name="Zhao F."/>
            <person name="Cao W.C."/>
        </authorList>
    </citation>
    <scope>NUCLEOTIDE SEQUENCE [LARGE SCALE GENOMIC DNA]</scope>
    <source>
        <strain evidence="9">HaeL-2018</strain>
    </source>
</reference>
<dbReference type="GO" id="GO:0004518">
    <property type="term" value="F:nuclease activity"/>
    <property type="evidence" value="ECO:0007669"/>
    <property type="project" value="UniProtKB-KW"/>
</dbReference>
<keyword evidence="6" id="KW-0378">Hydrolase</keyword>
<gene>
    <name evidence="9" type="ORF">HPB48_015665</name>
</gene>
<comment type="caution">
    <text evidence="9">The sequence shown here is derived from an EMBL/GenBank/DDBJ whole genome shotgun (WGS) entry which is preliminary data.</text>
</comment>
<dbReference type="Proteomes" id="UP000821853">
    <property type="component" value="Chromosome 10"/>
</dbReference>
<dbReference type="PANTHER" id="PTHR22930:SF85">
    <property type="entry name" value="GH03217P-RELATED"/>
    <property type="match status" value="1"/>
</dbReference>
<dbReference type="OrthoDB" id="6492767at2759"/>
<evidence type="ECO:0000259" key="8">
    <source>
        <dbReference type="Pfam" id="PF13359"/>
    </source>
</evidence>
<dbReference type="GO" id="GO:0046872">
    <property type="term" value="F:metal ion binding"/>
    <property type="evidence" value="ECO:0007669"/>
    <property type="project" value="UniProtKB-KW"/>
</dbReference>
<dbReference type="Pfam" id="PF13359">
    <property type="entry name" value="DDE_Tnp_4"/>
    <property type="match status" value="1"/>
</dbReference>